<evidence type="ECO:0000256" key="4">
    <source>
        <dbReference type="PIRSR" id="PIRSR606225-1"/>
    </source>
</evidence>
<dbReference type="CDD" id="cd00165">
    <property type="entry name" value="S4"/>
    <property type="match status" value="1"/>
</dbReference>
<evidence type="ECO:0000256" key="3">
    <source>
        <dbReference type="ARBA" id="ARBA00036882"/>
    </source>
</evidence>
<feature type="domain" description="RNA-binding S4" evidence="7">
    <location>
        <begin position="19"/>
        <end position="85"/>
    </location>
</feature>
<comment type="catalytic activity">
    <reaction evidence="6">
        <text>a uridine in RNA = a pseudouridine in RNA</text>
        <dbReference type="Rhea" id="RHEA:48348"/>
        <dbReference type="Rhea" id="RHEA-COMP:12068"/>
        <dbReference type="Rhea" id="RHEA-COMP:12069"/>
        <dbReference type="ChEBI" id="CHEBI:65314"/>
        <dbReference type="ChEBI" id="CHEBI:65315"/>
    </reaction>
</comment>
<protein>
    <recommendedName>
        <fullName evidence="6">Pseudouridine synthase</fullName>
        <ecNumber evidence="6">5.4.99.-</ecNumber>
    </recommendedName>
</protein>
<reference evidence="8 9" key="1">
    <citation type="submission" date="2015-11" db="EMBL/GenBank/DDBJ databases">
        <title>Genomic analysis of 38 Legionella species identifies large and diverse effector repertoires.</title>
        <authorList>
            <person name="Burstein D."/>
            <person name="Amaro F."/>
            <person name="Zusman T."/>
            <person name="Lifshitz Z."/>
            <person name="Cohen O."/>
            <person name="Gilbert J.A."/>
            <person name="Pupko T."/>
            <person name="Shuman H.A."/>
            <person name="Segal G."/>
        </authorList>
    </citation>
    <scope>NUCLEOTIDE SEQUENCE [LARGE SCALE GENOMIC DNA]</scope>
    <source>
        <strain evidence="8 9">Bercovier 4</strain>
    </source>
</reference>
<keyword evidence="5" id="KW-0694">RNA-binding</keyword>
<dbReference type="InterPro" id="IPR050188">
    <property type="entry name" value="RluA_PseudoU_synthase"/>
</dbReference>
<comment type="catalytic activity">
    <reaction evidence="3">
        <text>uridine(1911/1915/1917) in 23S rRNA = pseudouridine(1911/1915/1917) in 23S rRNA</text>
        <dbReference type="Rhea" id="RHEA:42524"/>
        <dbReference type="Rhea" id="RHEA-COMP:10097"/>
        <dbReference type="Rhea" id="RHEA-COMP:10098"/>
        <dbReference type="ChEBI" id="CHEBI:65314"/>
        <dbReference type="ChEBI" id="CHEBI:65315"/>
        <dbReference type="EC" id="5.4.99.23"/>
    </reaction>
</comment>
<dbReference type="InterPro" id="IPR006224">
    <property type="entry name" value="PsdUridine_synth_RluA-like_CS"/>
</dbReference>
<comment type="function">
    <text evidence="6">Responsible for synthesis of pseudouridine from uracil.</text>
</comment>
<dbReference type="RefSeq" id="WP_058502014.1">
    <property type="nucleotide sequence ID" value="NZ_CAAAJA010000019.1"/>
</dbReference>
<dbReference type="SMART" id="SM00363">
    <property type="entry name" value="S4"/>
    <property type="match status" value="1"/>
</dbReference>
<accession>A0A0W0VKY2</accession>
<dbReference type="GO" id="GO:0016829">
    <property type="term" value="F:lyase activity"/>
    <property type="evidence" value="ECO:0007669"/>
    <property type="project" value="UniProtKB-KW"/>
</dbReference>
<dbReference type="PATRIC" id="fig|454.4.peg.1816"/>
<dbReference type="CDD" id="cd02869">
    <property type="entry name" value="PseudoU_synth_RluA_like"/>
    <property type="match status" value="1"/>
</dbReference>
<dbReference type="Proteomes" id="UP000054761">
    <property type="component" value="Unassembled WGS sequence"/>
</dbReference>
<dbReference type="SUPFAM" id="SSF55120">
    <property type="entry name" value="Pseudouridine synthase"/>
    <property type="match status" value="1"/>
</dbReference>
<dbReference type="InterPro" id="IPR036986">
    <property type="entry name" value="S4_RNA-bd_sf"/>
</dbReference>
<evidence type="ECO:0000313" key="8">
    <source>
        <dbReference type="EMBL" id="KTD20773.1"/>
    </source>
</evidence>
<evidence type="ECO:0000256" key="1">
    <source>
        <dbReference type="ARBA" id="ARBA00010876"/>
    </source>
</evidence>
<dbReference type="STRING" id="454.Lisr_1672"/>
<evidence type="ECO:0000256" key="2">
    <source>
        <dbReference type="ARBA" id="ARBA00023235"/>
    </source>
</evidence>
<dbReference type="GO" id="GO:0000455">
    <property type="term" value="P:enzyme-directed rRNA pseudouridine synthesis"/>
    <property type="evidence" value="ECO:0007669"/>
    <property type="project" value="TreeGrafter"/>
</dbReference>
<dbReference type="InterPro" id="IPR020103">
    <property type="entry name" value="PsdUridine_synth_cat_dom_sf"/>
</dbReference>
<dbReference type="OrthoDB" id="9807829at2"/>
<dbReference type="PROSITE" id="PS50889">
    <property type="entry name" value="S4"/>
    <property type="match status" value="1"/>
</dbReference>
<dbReference type="NCBIfam" id="NF008385">
    <property type="entry name" value="PRK11180.1"/>
    <property type="match status" value="1"/>
</dbReference>
<name>A0A0W0VKY2_9GAMM</name>
<dbReference type="InterPro" id="IPR006225">
    <property type="entry name" value="PsdUridine_synth_RluC/D"/>
</dbReference>
<dbReference type="SUPFAM" id="SSF55174">
    <property type="entry name" value="Alpha-L RNA-binding motif"/>
    <property type="match status" value="1"/>
</dbReference>
<feature type="active site" evidence="4">
    <location>
        <position position="142"/>
    </location>
</feature>
<sequence length="324" mass="36752">MSEKSIKKEHIIPSEFHGQRLDSVLASLFPEYSRSILSKWIKEDFIKLNDKPCRPKDKVSSGDKILMDVSIEREDSGSVLQAQSIPLNIIYEDNDVLILNKPANLVVHPGAGNLQNTLVNGLLYYSSQLQKLPRAGIIHRLDKDTTGLLIVAKSLVAYTDLIRQMQARDIQRQYLALVHGYVVSGGVIKTAFGRHPVNRLKMAVTPSGKEAITQYSIRQHLNDYTLLDVKLMTGRTHQIRVHMAHIRHPILGDPLYGGRTKFPSNADEALRKKIESFKRQALHAYYLKLMHPLSKRELTFTAPLPDDFAKLLQTLEDHYGHHQS</sequence>
<dbReference type="EMBL" id="LNYH01000096">
    <property type="protein sequence ID" value="KTD20773.1"/>
    <property type="molecule type" value="Genomic_DNA"/>
</dbReference>
<proteinExistence type="inferred from homology"/>
<keyword evidence="9" id="KW-1185">Reference proteome</keyword>
<gene>
    <name evidence="8" type="primary">rluD</name>
    <name evidence="8" type="ORF">Lisr_1672</name>
</gene>
<dbReference type="Gene3D" id="3.10.290.10">
    <property type="entry name" value="RNA-binding S4 domain"/>
    <property type="match status" value="1"/>
</dbReference>
<comment type="caution">
    <text evidence="8">The sequence shown here is derived from an EMBL/GenBank/DDBJ whole genome shotgun (WGS) entry which is preliminary data.</text>
</comment>
<keyword evidence="2 6" id="KW-0413">Isomerase</keyword>
<dbReference type="GO" id="GO:0003723">
    <property type="term" value="F:RNA binding"/>
    <property type="evidence" value="ECO:0007669"/>
    <property type="project" value="UniProtKB-KW"/>
</dbReference>
<dbReference type="EC" id="5.4.99.-" evidence="6"/>
<dbReference type="Pfam" id="PF00849">
    <property type="entry name" value="PseudoU_synth_2"/>
    <property type="match status" value="1"/>
</dbReference>
<dbReference type="PROSITE" id="PS01129">
    <property type="entry name" value="PSI_RLU"/>
    <property type="match status" value="1"/>
</dbReference>
<evidence type="ECO:0000259" key="7">
    <source>
        <dbReference type="SMART" id="SM00363"/>
    </source>
</evidence>
<evidence type="ECO:0000256" key="5">
    <source>
        <dbReference type="PROSITE-ProRule" id="PRU00182"/>
    </source>
</evidence>
<comment type="similarity">
    <text evidence="1 6">Belongs to the pseudouridine synthase RluA family.</text>
</comment>
<evidence type="ECO:0000313" key="9">
    <source>
        <dbReference type="Proteomes" id="UP000054761"/>
    </source>
</evidence>
<dbReference type="AlphaFoldDB" id="A0A0W0VKY2"/>
<dbReference type="PANTHER" id="PTHR21600:SF44">
    <property type="entry name" value="RIBOSOMAL LARGE SUBUNIT PSEUDOURIDINE SYNTHASE D"/>
    <property type="match status" value="1"/>
</dbReference>
<dbReference type="InterPro" id="IPR002942">
    <property type="entry name" value="S4_RNA-bd"/>
</dbReference>
<dbReference type="GO" id="GO:0160140">
    <property type="term" value="F:23S rRNA pseudouridine(1911/1915/1917) synthase activity"/>
    <property type="evidence" value="ECO:0007669"/>
    <property type="project" value="UniProtKB-EC"/>
</dbReference>
<dbReference type="NCBIfam" id="TIGR00005">
    <property type="entry name" value="rluA_subfam"/>
    <property type="match status" value="1"/>
</dbReference>
<dbReference type="InterPro" id="IPR006145">
    <property type="entry name" value="PsdUridine_synth_RsuA/RluA"/>
</dbReference>
<keyword evidence="8" id="KW-0456">Lyase</keyword>
<dbReference type="PANTHER" id="PTHR21600">
    <property type="entry name" value="MITOCHONDRIAL RNA PSEUDOURIDINE SYNTHASE"/>
    <property type="match status" value="1"/>
</dbReference>
<organism evidence="8 9">
    <name type="scientific">Legionella israelensis</name>
    <dbReference type="NCBI Taxonomy" id="454"/>
    <lineage>
        <taxon>Bacteria</taxon>
        <taxon>Pseudomonadati</taxon>
        <taxon>Pseudomonadota</taxon>
        <taxon>Gammaproteobacteria</taxon>
        <taxon>Legionellales</taxon>
        <taxon>Legionellaceae</taxon>
        <taxon>Legionella</taxon>
    </lineage>
</organism>
<dbReference type="Pfam" id="PF01479">
    <property type="entry name" value="S4"/>
    <property type="match status" value="1"/>
</dbReference>
<evidence type="ECO:0000256" key="6">
    <source>
        <dbReference type="RuleBase" id="RU362028"/>
    </source>
</evidence>
<dbReference type="Gene3D" id="3.30.2350.10">
    <property type="entry name" value="Pseudouridine synthase"/>
    <property type="match status" value="1"/>
</dbReference>